<keyword evidence="4" id="KW-1185">Reference proteome</keyword>
<feature type="compositionally biased region" description="Basic and acidic residues" evidence="1">
    <location>
        <begin position="443"/>
        <end position="452"/>
    </location>
</feature>
<keyword evidence="2" id="KW-1133">Transmembrane helix</keyword>
<gene>
    <name evidence="3" type="ORF">V6N11_042401</name>
</gene>
<dbReference type="EMBL" id="JBBPBN010000030">
    <property type="protein sequence ID" value="KAK9004951.1"/>
    <property type="molecule type" value="Genomic_DNA"/>
</dbReference>
<feature type="region of interest" description="Disordered" evidence="1">
    <location>
        <begin position="432"/>
        <end position="452"/>
    </location>
</feature>
<keyword evidence="2" id="KW-0472">Membrane</keyword>
<dbReference type="InterPro" id="IPR004158">
    <property type="entry name" value="DUF247_pln"/>
</dbReference>
<dbReference type="PANTHER" id="PTHR31170">
    <property type="entry name" value="BNAC04G53230D PROTEIN"/>
    <property type="match status" value="1"/>
</dbReference>
<proteinExistence type="predicted"/>
<reference evidence="3 4" key="1">
    <citation type="journal article" date="2024" name="G3 (Bethesda)">
        <title>Genome assembly of Hibiscus sabdariffa L. provides insights into metabolisms of medicinal natural products.</title>
        <authorList>
            <person name="Kim T."/>
        </authorList>
    </citation>
    <scope>NUCLEOTIDE SEQUENCE [LARGE SCALE GENOMIC DNA]</scope>
    <source>
        <strain evidence="3">TK-2024</strain>
        <tissue evidence="3">Old leaves</tissue>
    </source>
</reference>
<keyword evidence="2" id="KW-0812">Transmembrane</keyword>
<evidence type="ECO:0000313" key="3">
    <source>
        <dbReference type="EMBL" id="KAK9004951.1"/>
    </source>
</evidence>
<dbReference type="PANTHER" id="PTHR31170:SF25">
    <property type="entry name" value="BNAA09G04570D PROTEIN"/>
    <property type="match status" value="1"/>
</dbReference>
<sequence>MVSRYEVLSILFRGFIGNSILKTIKEVEQLLDLTPFPELVFQKPRLVSIGPGPFHRDEDLPLDKYKYLFLDKFMFRTGKDLSFYVQAMMALQWRTRRCYSEDLSMSDPEFIEMISPVQSQSSSSERVQLEQQCDPPVHLIRSVTELRTSDIQFWPRRANRFTDINFKAGVLEFPPVTINDHFIAILINCMAFEHCSVRSSKDLTAYVSFMSSLIRHPTDSKSLCSNGIVSTFSNNDKTITDSFHLISRYISNLDIQDSYLSGTLKATESYYTRIGRTWRWRRFVMRYSGISLFCIANLLFAFYRLRPVVFLMIHFVKENFLGDDIENTCVGAPSQRHRSLVSYSVFIIVKLNRTIATYFGFRDLIHVVVSLVLASYSNVWLPLLLNGTKLMLNDLILSCILYCEKAMNVRRKIGRKFRDAKLLQNLSDENPENAMEEISGSCKSDKDSSANN</sequence>
<evidence type="ECO:0000256" key="1">
    <source>
        <dbReference type="SAM" id="MobiDB-lite"/>
    </source>
</evidence>
<accession>A0ABR2QW84</accession>
<feature type="transmembrane region" description="Helical" evidence="2">
    <location>
        <begin position="364"/>
        <end position="385"/>
    </location>
</feature>
<protein>
    <submittedName>
        <fullName evidence="3">Uncharacterized protein</fullName>
    </submittedName>
</protein>
<evidence type="ECO:0000313" key="4">
    <source>
        <dbReference type="Proteomes" id="UP001396334"/>
    </source>
</evidence>
<feature type="transmembrane region" description="Helical" evidence="2">
    <location>
        <begin position="283"/>
        <end position="303"/>
    </location>
</feature>
<dbReference type="Proteomes" id="UP001396334">
    <property type="component" value="Unassembled WGS sequence"/>
</dbReference>
<organism evidence="3 4">
    <name type="scientific">Hibiscus sabdariffa</name>
    <name type="common">roselle</name>
    <dbReference type="NCBI Taxonomy" id="183260"/>
    <lineage>
        <taxon>Eukaryota</taxon>
        <taxon>Viridiplantae</taxon>
        <taxon>Streptophyta</taxon>
        <taxon>Embryophyta</taxon>
        <taxon>Tracheophyta</taxon>
        <taxon>Spermatophyta</taxon>
        <taxon>Magnoliopsida</taxon>
        <taxon>eudicotyledons</taxon>
        <taxon>Gunneridae</taxon>
        <taxon>Pentapetalae</taxon>
        <taxon>rosids</taxon>
        <taxon>malvids</taxon>
        <taxon>Malvales</taxon>
        <taxon>Malvaceae</taxon>
        <taxon>Malvoideae</taxon>
        <taxon>Hibiscus</taxon>
    </lineage>
</organism>
<evidence type="ECO:0000256" key="2">
    <source>
        <dbReference type="SAM" id="Phobius"/>
    </source>
</evidence>
<comment type="caution">
    <text evidence="3">The sequence shown here is derived from an EMBL/GenBank/DDBJ whole genome shotgun (WGS) entry which is preliminary data.</text>
</comment>
<dbReference type="Pfam" id="PF03140">
    <property type="entry name" value="DUF247"/>
    <property type="match status" value="2"/>
</dbReference>
<name>A0ABR2QW84_9ROSI</name>